<gene>
    <name evidence="1" type="ORF">BDA96_01G466100</name>
</gene>
<protein>
    <submittedName>
        <fullName evidence="1">Uncharacterized protein</fullName>
    </submittedName>
</protein>
<comment type="caution">
    <text evidence="1">The sequence shown here is derived from an EMBL/GenBank/DDBJ whole genome shotgun (WGS) entry which is preliminary data.</text>
</comment>
<reference evidence="1" key="2">
    <citation type="submission" date="2020-10" db="EMBL/GenBank/DDBJ databases">
        <authorList>
            <person name="Cooper E.A."/>
            <person name="Brenton Z.W."/>
            <person name="Flinn B.S."/>
            <person name="Jenkins J."/>
            <person name="Shu S."/>
            <person name="Flowers D."/>
            <person name="Luo F."/>
            <person name="Wang Y."/>
            <person name="Xia P."/>
            <person name="Barry K."/>
            <person name="Daum C."/>
            <person name="Lipzen A."/>
            <person name="Yoshinaga Y."/>
            <person name="Schmutz J."/>
            <person name="Saski C."/>
            <person name="Vermerris W."/>
            <person name="Kresovich S."/>
        </authorList>
    </citation>
    <scope>NUCLEOTIDE SEQUENCE</scope>
</reference>
<evidence type="ECO:0000313" key="1">
    <source>
        <dbReference type="EMBL" id="KAG0551937.1"/>
    </source>
</evidence>
<proteinExistence type="predicted"/>
<reference evidence="1" key="1">
    <citation type="journal article" date="2019" name="BMC Genomics">
        <title>A new reference genome for Sorghum bicolor reveals high levels of sequence similarity between sweet and grain genotypes: implications for the genetics of sugar metabolism.</title>
        <authorList>
            <person name="Cooper E.A."/>
            <person name="Brenton Z.W."/>
            <person name="Flinn B.S."/>
            <person name="Jenkins J."/>
            <person name="Shu S."/>
            <person name="Flowers D."/>
            <person name="Luo F."/>
            <person name="Wang Y."/>
            <person name="Xia P."/>
            <person name="Barry K."/>
            <person name="Daum C."/>
            <person name="Lipzen A."/>
            <person name="Yoshinaga Y."/>
            <person name="Schmutz J."/>
            <person name="Saski C."/>
            <person name="Vermerris W."/>
            <person name="Kresovich S."/>
        </authorList>
    </citation>
    <scope>NUCLEOTIDE SEQUENCE</scope>
</reference>
<sequence length="71" mass="8458">MLWRVCLVFLHCYHLFRNQKYRANFSRRFGTNSFRAITQRFSTCRQAFSCVILLVGRCDSLTGFFPRLQAT</sequence>
<dbReference type="AlphaFoldDB" id="A0A921V185"/>
<evidence type="ECO:0000313" key="2">
    <source>
        <dbReference type="Proteomes" id="UP000807115"/>
    </source>
</evidence>
<name>A0A921V185_SORBI</name>
<dbReference type="EMBL" id="CM027680">
    <property type="protein sequence ID" value="KAG0551937.1"/>
    <property type="molecule type" value="Genomic_DNA"/>
</dbReference>
<dbReference type="Proteomes" id="UP000807115">
    <property type="component" value="Chromosome 1"/>
</dbReference>
<organism evidence="1 2">
    <name type="scientific">Sorghum bicolor</name>
    <name type="common">Sorghum</name>
    <name type="synonym">Sorghum vulgare</name>
    <dbReference type="NCBI Taxonomy" id="4558"/>
    <lineage>
        <taxon>Eukaryota</taxon>
        <taxon>Viridiplantae</taxon>
        <taxon>Streptophyta</taxon>
        <taxon>Embryophyta</taxon>
        <taxon>Tracheophyta</taxon>
        <taxon>Spermatophyta</taxon>
        <taxon>Magnoliopsida</taxon>
        <taxon>Liliopsida</taxon>
        <taxon>Poales</taxon>
        <taxon>Poaceae</taxon>
        <taxon>PACMAD clade</taxon>
        <taxon>Panicoideae</taxon>
        <taxon>Andropogonodae</taxon>
        <taxon>Andropogoneae</taxon>
        <taxon>Sorghinae</taxon>
        <taxon>Sorghum</taxon>
    </lineage>
</organism>
<accession>A0A921V185</accession>